<accession>A0AAW0GJQ5</accession>
<keyword evidence="2" id="KW-0812">Transmembrane</keyword>
<feature type="transmembrane region" description="Helical" evidence="2">
    <location>
        <begin position="205"/>
        <end position="234"/>
    </location>
</feature>
<evidence type="ECO:0000256" key="2">
    <source>
        <dbReference type="SAM" id="Phobius"/>
    </source>
</evidence>
<dbReference type="Proteomes" id="UP001385951">
    <property type="component" value="Unassembled WGS sequence"/>
</dbReference>
<protein>
    <submittedName>
        <fullName evidence="3">Uncharacterized protein</fullName>
    </submittedName>
</protein>
<feature type="transmembrane region" description="Helical" evidence="2">
    <location>
        <begin position="173"/>
        <end position="193"/>
    </location>
</feature>
<keyword evidence="2" id="KW-0472">Membrane</keyword>
<feature type="transmembrane region" description="Helical" evidence="2">
    <location>
        <begin position="240"/>
        <end position="263"/>
    </location>
</feature>
<keyword evidence="4" id="KW-1185">Reference proteome</keyword>
<comment type="caution">
    <text evidence="3">The sequence shown here is derived from an EMBL/GenBank/DDBJ whole genome shotgun (WGS) entry which is preliminary data.</text>
</comment>
<dbReference type="EMBL" id="JASBNA010000004">
    <property type="protein sequence ID" value="KAK7692891.1"/>
    <property type="molecule type" value="Genomic_DNA"/>
</dbReference>
<evidence type="ECO:0000313" key="4">
    <source>
        <dbReference type="Proteomes" id="UP001385951"/>
    </source>
</evidence>
<name>A0AAW0GJQ5_9APHY</name>
<organism evidence="3 4">
    <name type="scientific">Cerrena zonata</name>
    <dbReference type="NCBI Taxonomy" id="2478898"/>
    <lineage>
        <taxon>Eukaryota</taxon>
        <taxon>Fungi</taxon>
        <taxon>Dikarya</taxon>
        <taxon>Basidiomycota</taxon>
        <taxon>Agaricomycotina</taxon>
        <taxon>Agaricomycetes</taxon>
        <taxon>Polyporales</taxon>
        <taxon>Cerrenaceae</taxon>
        <taxon>Cerrena</taxon>
    </lineage>
</organism>
<gene>
    <name evidence="3" type="ORF">QCA50_004526</name>
</gene>
<evidence type="ECO:0000313" key="3">
    <source>
        <dbReference type="EMBL" id="KAK7692891.1"/>
    </source>
</evidence>
<keyword evidence="2" id="KW-1133">Transmembrane helix</keyword>
<feature type="transmembrane region" description="Helical" evidence="2">
    <location>
        <begin position="87"/>
        <end position="107"/>
    </location>
</feature>
<feature type="transmembrane region" description="Helical" evidence="2">
    <location>
        <begin position="12"/>
        <end position="36"/>
    </location>
</feature>
<dbReference type="AlphaFoldDB" id="A0AAW0GJQ5"/>
<reference evidence="3 4" key="1">
    <citation type="submission" date="2022-09" db="EMBL/GenBank/DDBJ databases">
        <authorList>
            <person name="Palmer J.M."/>
        </authorList>
    </citation>
    <scope>NUCLEOTIDE SEQUENCE [LARGE SCALE GENOMIC DNA]</scope>
    <source>
        <strain evidence="3 4">DSM 7382</strain>
    </source>
</reference>
<feature type="transmembrane region" description="Helical" evidence="2">
    <location>
        <begin position="48"/>
        <end position="67"/>
    </location>
</feature>
<sequence>MTSSFAADESKLVSIFVQTLLYGIFSVLFVISIWVLRRKMSGGAGMGATMFGVAVTMWVLATMHLGVNFARIFNAFITYRNEPGGPAAYFYDLSSFTNVFGSAIYITQTLVGDGFVLYRAAIVWNKNLWIIVLPCLLLTGSAVSGGVILYIFAKIDTQTEIFSDQLSHWISSFFALTLATNIICTTLVAFKIWQVNKLSVRVGATNLIPVFFVVIESGALYSMTLIVLLATYLAGSWSQYLLIDALSPIIGIVFSFVIVRLGLSLSSSSETTRSQRDVDRTNFSTNLWWTPDDKPPEEQEVVLPGSSINRMARVDPSVDTLTADTSFSGADSDMFNYPPKKWASPR</sequence>
<evidence type="ECO:0000256" key="1">
    <source>
        <dbReference type="SAM" id="MobiDB-lite"/>
    </source>
</evidence>
<feature type="transmembrane region" description="Helical" evidence="2">
    <location>
        <begin position="128"/>
        <end position="153"/>
    </location>
</feature>
<proteinExistence type="predicted"/>
<feature type="region of interest" description="Disordered" evidence="1">
    <location>
        <begin position="323"/>
        <end position="346"/>
    </location>
</feature>